<dbReference type="Proteomes" id="UP000002613">
    <property type="component" value="Chromosome"/>
</dbReference>
<keyword evidence="3" id="KW-1185">Reference proteome</keyword>
<feature type="region of interest" description="Disordered" evidence="1">
    <location>
        <begin position="45"/>
        <end position="70"/>
    </location>
</feature>
<evidence type="ECO:0000256" key="1">
    <source>
        <dbReference type="SAM" id="MobiDB-lite"/>
    </source>
</evidence>
<protein>
    <submittedName>
        <fullName evidence="2">Uncharacterized protein</fullName>
    </submittedName>
</protein>
<reference evidence="2 3" key="2">
    <citation type="journal article" date="2011" name="Stand. Genomic Sci.">
        <title>Complete genome sequence of Ferroglobus placidus AEDII12DO.</title>
        <authorList>
            <person name="Anderson I."/>
            <person name="Risso C."/>
            <person name="Holmes D."/>
            <person name="Lucas S."/>
            <person name="Copeland A."/>
            <person name="Lapidus A."/>
            <person name="Cheng J.F."/>
            <person name="Bruce D."/>
            <person name="Goodwin L."/>
            <person name="Pitluck S."/>
            <person name="Saunders E."/>
            <person name="Brettin T."/>
            <person name="Detter J.C."/>
            <person name="Han C."/>
            <person name="Tapia R."/>
            <person name="Larimer F."/>
            <person name="Land M."/>
            <person name="Hauser L."/>
            <person name="Woyke T."/>
            <person name="Lovley D."/>
            <person name="Kyrpides N."/>
            <person name="Ivanova N."/>
        </authorList>
    </citation>
    <scope>NUCLEOTIDE SEQUENCE [LARGE SCALE GENOMIC DNA]</scope>
    <source>
        <strain evidence="3">DSM 10642 / AEDII12DO</strain>
    </source>
</reference>
<dbReference type="KEGG" id="fpl:Ferp_0503"/>
<proteinExistence type="predicted"/>
<gene>
    <name evidence="2" type="ordered locus">Ferp_0503</name>
</gene>
<evidence type="ECO:0000313" key="2">
    <source>
        <dbReference type="EMBL" id="ADC64677.1"/>
    </source>
</evidence>
<evidence type="ECO:0000313" key="3">
    <source>
        <dbReference type="Proteomes" id="UP000002613"/>
    </source>
</evidence>
<dbReference type="STRING" id="589924.Ferp_0503"/>
<dbReference type="AlphaFoldDB" id="D3S344"/>
<reference evidence="3" key="1">
    <citation type="submission" date="2010-02" db="EMBL/GenBank/DDBJ databases">
        <title>Complete sequence of Ferroglobus placidus DSM 10642.</title>
        <authorList>
            <consortium name="US DOE Joint Genome Institute"/>
            <person name="Lucas S."/>
            <person name="Copeland A."/>
            <person name="Lapidus A."/>
            <person name="Cheng J.-F."/>
            <person name="Bruce D."/>
            <person name="Goodwin L."/>
            <person name="Pitluck S."/>
            <person name="Saunders E."/>
            <person name="Brettin T."/>
            <person name="Detter J.C."/>
            <person name="Han C."/>
            <person name="Tapia R."/>
            <person name="Larimer F."/>
            <person name="Land M."/>
            <person name="Hauser L."/>
            <person name="Kyrpides N."/>
            <person name="Ivanova N."/>
            <person name="Holmes D."/>
            <person name="Lovley D."/>
            <person name="Kyrpides N."/>
            <person name="Anderson I.J."/>
            <person name="Woyke T."/>
        </authorList>
    </citation>
    <scope>NUCLEOTIDE SEQUENCE [LARGE SCALE GENOMIC DNA]</scope>
    <source>
        <strain evidence="3">DSM 10642 / AEDII12DO</strain>
    </source>
</reference>
<name>D3S344_FERPA</name>
<dbReference type="HOGENOM" id="CLU_1248250_0_0_2"/>
<dbReference type="EMBL" id="CP001899">
    <property type="protein sequence ID" value="ADC64677.1"/>
    <property type="molecule type" value="Genomic_DNA"/>
</dbReference>
<organism evidence="2 3">
    <name type="scientific">Ferroglobus placidus (strain DSM 10642 / AEDII12DO)</name>
    <dbReference type="NCBI Taxonomy" id="589924"/>
    <lineage>
        <taxon>Archaea</taxon>
        <taxon>Methanobacteriati</taxon>
        <taxon>Methanobacteriota</taxon>
        <taxon>Archaeoglobi</taxon>
        <taxon>Archaeoglobales</taxon>
        <taxon>Archaeoglobaceae</taxon>
        <taxon>Ferroglobus</taxon>
    </lineage>
</organism>
<accession>D3S344</accession>
<sequence length="221" mass="25523">MSSTFAGGDFGYIRIPLDQGARLVITHDTLKIFPLGTTSPAALAEPRAARTRPKADTVAKPITKPSPAEPEIESIGNSVAVAVNGFRFIQLCTGYYPRCSEPKIRIFDWNDWVTVASRRRGPFWPTFRRKDWVLREFRARTMPERIKFMAWLERKSVYSRTTRAFRIYPDGTLENIDYIGTDFRDNIEVYMNNLKYVEGKELLKYSPLVHRFTKELLGESF</sequence>
<dbReference type="RefSeq" id="WP_012965023.1">
    <property type="nucleotide sequence ID" value="NC_013849.1"/>
</dbReference>
<dbReference type="PaxDb" id="589924-Ferp_0503"/>
<dbReference type="GeneID" id="41344520"/>